<gene>
    <name evidence="1" type="ORF">V5799_016942</name>
</gene>
<dbReference type="AlphaFoldDB" id="A0AAQ4F498"/>
<proteinExistence type="predicted"/>
<protein>
    <submittedName>
        <fullName evidence="1">Uncharacterized protein</fullName>
    </submittedName>
</protein>
<dbReference type="Proteomes" id="UP001321473">
    <property type="component" value="Unassembled WGS sequence"/>
</dbReference>
<evidence type="ECO:0000313" key="2">
    <source>
        <dbReference type="Proteomes" id="UP001321473"/>
    </source>
</evidence>
<accession>A0AAQ4F498</accession>
<sequence>MEESPVPNAVASRPLCRVKECPGAQVLLSDMWFVAAYGARKFSPPSSSNSEERTLPAVCGTSCFRCSQDERGPLLTRVHTRRRHLGVAFRAGTRPVVTAAHGASLSTFPASWCSARGYLFLPSLALQLSGTR</sequence>
<comment type="caution">
    <text evidence="1">The sequence shown here is derived from an EMBL/GenBank/DDBJ whole genome shotgun (WGS) entry which is preliminary data.</text>
</comment>
<reference evidence="1 2" key="1">
    <citation type="journal article" date="2023" name="Arcadia Sci">
        <title>De novo assembly of a long-read Amblyomma americanum tick genome.</title>
        <authorList>
            <person name="Chou S."/>
            <person name="Poskanzer K.E."/>
            <person name="Rollins M."/>
            <person name="Thuy-Boun P.S."/>
        </authorList>
    </citation>
    <scope>NUCLEOTIDE SEQUENCE [LARGE SCALE GENOMIC DNA]</scope>
    <source>
        <strain evidence="1">F_SG_1</strain>
        <tissue evidence="1">Salivary glands</tissue>
    </source>
</reference>
<keyword evidence="2" id="KW-1185">Reference proteome</keyword>
<dbReference type="EMBL" id="JARKHS020007417">
    <property type="protein sequence ID" value="KAK8781721.1"/>
    <property type="molecule type" value="Genomic_DNA"/>
</dbReference>
<organism evidence="1 2">
    <name type="scientific">Amblyomma americanum</name>
    <name type="common">Lone star tick</name>
    <dbReference type="NCBI Taxonomy" id="6943"/>
    <lineage>
        <taxon>Eukaryota</taxon>
        <taxon>Metazoa</taxon>
        <taxon>Ecdysozoa</taxon>
        <taxon>Arthropoda</taxon>
        <taxon>Chelicerata</taxon>
        <taxon>Arachnida</taxon>
        <taxon>Acari</taxon>
        <taxon>Parasitiformes</taxon>
        <taxon>Ixodida</taxon>
        <taxon>Ixodoidea</taxon>
        <taxon>Ixodidae</taxon>
        <taxon>Amblyomminae</taxon>
        <taxon>Amblyomma</taxon>
    </lineage>
</organism>
<name>A0AAQ4F498_AMBAM</name>
<evidence type="ECO:0000313" key="1">
    <source>
        <dbReference type="EMBL" id="KAK8781721.1"/>
    </source>
</evidence>